<evidence type="ECO:0000313" key="3">
    <source>
        <dbReference type="EMBL" id="MDC8770448.1"/>
    </source>
</evidence>
<dbReference type="InterPro" id="IPR010559">
    <property type="entry name" value="Sig_transdc_His_kin_internal"/>
</dbReference>
<dbReference type="Gene3D" id="3.30.565.10">
    <property type="entry name" value="Histidine kinase-like ATPase, C-terminal domain"/>
    <property type="match status" value="1"/>
</dbReference>
<dbReference type="RefSeq" id="WP_273598886.1">
    <property type="nucleotide sequence ID" value="NZ_JAQQXT010000001.1"/>
</dbReference>
<feature type="transmembrane region" description="Helical" evidence="1">
    <location>
        <begin position="104"/>
        <end position="127"/>
    </location>
</feature>
<evidence type="ECO:0000256" key="1">
    <source>
        <dbReference type="SAM" id="Phobius"/>
    </source>
</evidence>
<feature type="domain" description="Signal transduction histidine kinase internal region" evidence="2">
    <location>
        <begin position="184"/>
        <end position="262"/>
    </location>
</feature>
<proteinExistence type="predicted"/>
<dbReference type="PANTHER" id="PTHR34220:SF9">
    <property type="entry name" value="SIGNAL TRANSDUCTION HISTIDINE KINASE INTERNAL REGION DOMAIN-CONTAINING PROTEIN"/>
    <property type="match status" value="1"/>
</dbReference>
<accession>A0ABT5K961</accession>
<keyword evidence="3" id="KW-0418">Kinase</keyword>
<feature type="transmembrane region" description="Helical" evidence="1">
    <location>
        <begin position="147"/>
        <end position="170"/>
    </location>
</feature>
<feature type="transmembrane region" description="Helical" evidence="1">
    <location>
        <begin position="63"/>
        <end position="84"/>
    </location>
</feature>
<keyword evidence="1" id="KW-1133">Transmembrane helix</keyword>
<dbReference type="EMBL" id="JAQQXT010000001">
    <property type="protein sequence ID" value="MDC8770448.1"/>
    <property type="molecule type" value="Genomic_DNA"/>
</dbReference>
<keyword evidence="1" id="KW-0812">Transmembrane</keyword>
<protein>
    <submittedName>
        <fullName evidence="3">Histidine kinase</fullName>
    </submittedName>
</protein>
<dbReference type="InterPro" id="IPR050640">
    <property type="entry name" value="Bact_2-comp_sensor_kinase"/>
</dbReference>
<feature type="transmembrane region" description="Helical" evidence="1">
    <location>
        <begin position="21"/>
        <end position="43"/>
    </location>
</feature>
<dbReference type="PANTHER" id="PTHR34220">
    <property type="entry name" value="SENSOR HISTIDINE KINASE YPDA"/>
    <property type="match status" value="1"/>
</dbReference>
<dbReference type="Proteomes" id="UP001221189">
    <property type="component" value="Unassembled WGS sequence"/>
</dbReference>
<name>A0ABT5K961_9BURK</name>
<dbReference type="SUPFAM" id="SSF55874">
    <property type="entry name" value="ATPase domain of HSP90 chaperone/DNA topoisomerase II/histidine kinase"/>
    <property type="match status" value="1"/>
</dbReference>
<evidence type="ECO:0000259" key="2">
    <source>
        <dbReference type="Pfam" id="PF06580"/>
    </source>
</evidence>
<gene>
    <name evidence="3" type="ORF">PRZ03_02605</name>
</gene>
<reference evidence="3 4" key="1">
    <citation type="submission" date="2022-10" db="EMBL/GenBank/DDBJ databases">
        <title>Paucibacter sp. hw1 Genome sequencing.</title>
        <authorList>
            <person name="Park S."/>
        </authorList>
    </citation>
    <scope>NUCLEOTIDE SEQUENCE [LARGE SCALE GENOMIC DNA]</scope>
    <source>
        <strain evidence="4">hw1</strain>
    </source>
</reference>
<dbReference type="InterPro" id="IPR036890">
    <property type="entry name" value="HATPase_C_sf"/>
</dbReference>
<keyword evidence="4" id="KW-1185">Reference proteome</keyword>
<dbReference type="Pfam" id="PF06580">
    <property type="entry name" value="His_kinase"/>
    <property type="match status" value="1"/>
</dbReference>
<sequence>MKVQQPARTAANSADPVAADLRALLPVPRFAFALAWALLWVLMASVEVQDYWRNGHSGIWRPLVWQGTSCLVSTLLILLQARFVARHDALLAHPWRWFASQLRWLPLVAVVFVALVFMLRHGVYALLGERYEHQPWGELFLYESLKFSAYYLLFIAIFFGIRSYVAMVAAQLRAERSQALARQAQLLQLAQQIEPHFLFNALSTISEIIHSNPQLADTLLSRLAALLRAATDLTRRPESTLGEELRLLEGYAAIMDERFADRVSTRFEIDASLCAFKVPTLLLQPLLENAFRHGVEKHLGQAQITVRAQREGKHCMRLSVQDDVGRLLPQQQPVFGAGLSNLRERLATRFGSEASLTLRSRGEGAGVEAEIVLPCVC</sequence>
<evidence type="ECO:0000313" key="4">
    <source>
        <dbReference type="Proteomes" id="UP001221189"/>
    </source>
</evidence>
<comment type="caution">
    <text evidence="3">The sequence shown here is derived from an EMBL/GenBank/DDBJ whole genome shotgun (WGS) entry which is preliminary data.</text>
</comment>
<dbReference type="GO" id="GO:0016301">
    <property type="term" value="F:kinase activity"/>
    <property type="evidence" value="ECO:0007669"/>
    <property type="project" value="UniProtKB-KW"/>
</dbReference>
<keyword evidence="3" id="KW-0808">Transferase</keyword>
<keyword evidence="1" id="KW-0472">Membrane</keyword>
<organism evidence="3 4">
    <name type="scientific">Roseateles albus</name>
    <dbReference type="NCBI Taxonomy" id="2987525"/>
    <lineage>
        <taxon>Bacteria</taxon>
        <taxon>Pseudomonadati</taxon>
        <taxon>Pseudomonadota</taxon>
        <taxon>Betaproteobacteria</taxon>
        <taxon>Burkholderiales</taxon>
        <taxon>Sphaerotilaceae</taxon>
        <taxon>Roseateles</taxon>
    </lineage>
</organism>